<comment type="caution">
    <text evidence="4">The sequence shown here is derived from an EMBL/GenBank/DDBJ whole genome shotgun (WGS) entry which is preliminary data.</text>
</comment>
<dbReference type="EMBL" id="SNZH01000007">
    <property type="protein sequence ID" value="TDR43152.1"/>
    <property type="molecule type" value="Genomic_DNA"/>
</dbReference>
<dbReference type="AlphaFoldDB" id="A0A4R6YWY0"/>
<organism evidence="4 5">
    <name type="scientific">Tahibacter aquaticus</name>
    <dbReference type="NCBI Taxonomy" id="520092"/>
    <lineage>
        <taxon>Bacteria</taxon>
        <taxon>Pseudomonadati</taxon>
        <taxon>Pseudomonadota</taxon>
        <taxon>Gammaproteobacteria</taxon>
        <taxon>Lysobacterales</taxon>
        <taxon>Rhodanobacteraceae</taxon>
        <taxon>Tahibacter</taxon>
    </lineage>
</organism>
<evidence type="ECO:0000313" key="5">
    <source>
        <dbReference type="Proteomes" id="UP000295293"/>
    </source>
</evidence>
<dbReference type="SUPFAM" id="SSF56925">
    <property type="entry name" value="OMPA-like"/>
    <property type="match status" value="1"/>
</dbReference>
<evidence type="ECO:0000256" key="1">
    <source>
        <dbReference type="ARBA" id="ARBA00022729"/>
    </source>
</evidence>
<evidence type="ECO:0000259" key="3">
    <source>
        <dbReference type="Pfam" id="PF13505"/>
    </source>
</evidence>
<sequence>MNTKFVATLVLALAGSTVFSSAVRADGFFIDGRAGRSSFDSGNDTALGINGGYRWGAFGLEGGYTDQGKSDPGRNGSSGQHDGIGLKGWTAGVNGHFNLTPNWYLSARGGLFHWKADMDLAGSSRSAQFNGNSWYGGVGAGYDFSERFGVGINYDIYRARKGDMNFDAKTVSVSTEYRF</sequence>
<keyword evidence="5" id="KW-1185">Reference proteome</keyword>
<feature type="chain" id="PRO_5020990561" evidence="2">
    <location>
        <begin position="26"/>
        <end position="179"/>
    </location>
</feature>
<dbReference type="Pfam" id="PF13505">
    <property type="entry name" value="OMP_b-brl"/>
    <property type="match status" value="1"/>
</dbReference>
<accession>A0A4R6YWY0</accession>
<dbReference type="RefSeq" id="WP_166654068.1">
    <property type="nucleotide sequence ID" value="NZ_SNZH01000007.1"/>
</dbReference>
<feature type="signal peptide" evidence="2">
    <location>
        <begin position="1"/>
        <end position="25"/>
    </location>
</feature>
<gene>
    <name evidence="4" type="ORF">DFR29_107160</name>
</gene>
<protein>
    <submittedName>
        <fullName evidence="4">OOP family OmpA-OmpF porin</fullName>
    </submittedName>
</protein>
<dbReference type="InterPro" id="IPR027385">
    <property type="entry name" value="Beta-barrel_OMP"/>
</dbReference>
<evidence type="ECO:0000256" key="2">
    <source>
        <dbReference type="SAM" id="SignalP"/>
    </source>
</evidence>
<dbReference type="Proteomes" id="UP000295293">
    <property type="component" value="Unassembled WGS sequence"/>
</dbReference>
<name>A0A4R6YWY0_9GAMM</name>
<feature type="domain" description="Outer membrane protein beta-barrel" evidence="3">
    <location>
        <begin position="10"/>
        <end position="179"/>
    </location>
</feature>
<proteinExistence type="predicted"/>
<evidence type="ECO:0000313" key="4">
    <source>
        <dbReference type="EMBL" id="TDR43152.1"/>
    </source>
</evidence>
<reference evidence="4 5" key="1">
    <citation type="submission" date="2019-03" db="EMBL/GenBank/DDBJ databases">
        <title>Genomic Encyclopedia of Type Strains, Phase IV (KMG-IV): sequencing the most valuable type-strain genomes for metagenomic binning, comparative biology and taxonomic classification.</title>
        <authorList>
            <person name="Goeker M."/>
        </authorList>
    </citation>
    <scope>NUCLEOTIDE SEQUENCE [LARGE SCALE GENOMIC DNA]</scope>
    <source>
        <strain evidence="4 5">DSM 21667</strain>
    </source>
</reference>
<dbReference type="InterPro" id="IPR011250">
    <property type="entry name" value="OMP/PagP_B-barrel"/>
</dbReference>
<keyword evidence="1 2" id="KW-0732">Signal</keyword>
<dbReference type="Gene3D" id="2.40.160.20">
    <property type="match status" value="1"/>
</dbReference>